<feature type="region of interest" description="Disordered" evidence="1">
    <location>
        <begin position="1"/>
        <end position="29"/>
    </location>
</feature>
<evidence type="ECO:0000256" key="1">
    <source>
        <dbReference type="SAM" id="MobiDB-lite"/>
    </source>
</evidence>
<gene>
    <name evidence="2" type="ORF">SAMN05660859_1449</name>
</gene>
<reference evidence="3" key="1">
    <citation type="submission" date="2016-10" db="EMBL/GenBank/DDBJ databases">
        <authorList>
            <person name="Varghese N."/>
            <person name="Submissions S."/>
        </authorList>
    </citation>
    <scope>NUCLEOTIDE SEQUENCE [LARGE SCALE GENOMIC DNA]</scope>
    <source>
        <strain evidence="3">CGMCC 1.1761</strain>
    </source>
</reference>
<accession>A0A1G4R839</accession>
<dbReference type="Proteomes" id="UP000198889">
    <property type="component" value="Unassembled WGS sequence"/>
</dbReference>
<proteinExistence type="predicted"/>
<organism evidence="2 3">
    <name type="scientific">Ancylobacter rudongensis</name>
    <dbReference type="NCBI Taxonomy" id="177413"/>
    <lineage>
        <taxon>Bacteria</taxon>
        <taxon>Pseudomonadati</taxon>
        <taxon>Pseudomonadota</taxon>
        <taxon>Alphaproteobacteria</taxon>
        <taxon>Hyphomicrobiales</taxon>
        <taxon>Xanthobacteraceae</taxon>
        <taxon>Ancylobacter</taxon>
    </lineage>
</organism>
<evidence type="ECO:0000313" key="3">
    <source>
        <dbReference type="Proteomes" id="UP000198889"/>
    </source>
</evidence>
<feature type="region of interest" description="Disordered" evidence="1">
    <location>
        <begin position="34"/>
        <end position="53"/>
    </location>
</feature>
<dbReference type="EMBL" id="FMTP01000002">
    <property type="protein sequence ID" value="SCW52974.1"/>
    <property type="molecule type" value="Genomic_DNA"/>
</dbReference>
<dbReference type="AlphaFoldDB" id="A0A1G4R839"/>
<sequence length="53" mass="5488">MTHVLKPHPALPSQDTGGTTKPAWRGPMIRPVSLPLATRGDAGPLSDGITVTS</sequence>
<name>A0A1G4R839_9HYPH</name>
<protein>
    <submittedName>
        <fullName evidence="2">Uncharacterized protein</fullName>
    </submittedName>
</protein>
<keyword evidence="3" id="KW-1185">Reference proteome</keyword>
<evidence type="ECO:0000313" key="2">
    <source>
        <dbReference type="EMBL" id="SCW52974.1"/>
    </source>
</evidence>